<reference evidence="5" key="1">
    <citation type="submission" date="2018-12" db="EMBL/GenBank/DDBJ databases">
        <title>Genome sequence of Peanibacillus sp.</title>
        <authorList>
            <person name="Subramani G."/>
            <person name="Srinivasan S."/>
            <person name="Kim M.K."/>
        </authorList>
    </citation>
    <scope>NUCLEOTIDE SEQUENCE [LARGE SCALE GENOMIC DNA]</scope>
    <source>
        <strain evidence="5">18JY67-1</strain>
    </source>
</reference>
<dbReference type="PROSITE" id="PS51272">
    <property type="entry name" value="SLH"/>
    <property type="match status" value="1"/>
</dbReference>
<dbReference type="PANTHER" id="PTHR46652">
    <property type="entry name" value="LEUCINE-RICH REPEAT AND IQ DOMAIN-CONTAINING PROTEIN 1-RELATED"/>
    <property type="match status" value="1"/>
</dbReference>
<evidence type="ECO:0000313" key="4">
    <source>
        <dbReference type="EMBL" id="AZN43036.1"/>
    </source>
</evidence>
<dbReference type="InterPro" id="IPR050836">
    <property type="entry name" value="SDS22/Internalin_LRR"/>
</dbReference>
<evidence type="ECO:0000259" key="3">
    <source>
        <dbReference type="PROSITE" id="PS51272"/>
    </source>
</evidence>
<proteinExistence type="predicted"/>
<dbReference type="KEGG" id="palb:EJC50_27570"/>
<accession>A0A3Q8X8Q5</accession>
<dbReference type="Pfam" id="PF00395">
    <property type="entry name" value="SLH"/>
    <property type="match status" value="1"/>
</dbReference>
<evidence type="ECO:0000256" key="2">
    <source>
        <dbReference type="ARBA" id="ARBA00022737"/>
    </source>
</evidence>
<dbReference type="PANTHER" id="PTHR46652:SF3">
    <property type="entry name" value="LEUCINE-RICH REPEAT-CONTAINING PROTEIN 9"/>
    <property type="match status" value="1"/>
</dbReference>
<evidence type="ECO:0000313" key="5">
    <source>
        <dbReference type="Proteomes" id="UP000272528"/>
    </source>
</evidence>
<keyword evidence="5" id="KW-1185">Reference proteome</keyword>
<dbReference type="Pfam" id="PF13855">
    <property type="entry name" value="LRR_8"/>
    <property type="match status" value="1"/>
</dbReference>
<feature type="domain" description="SLH" evidence="3">
    <location>
        <begin position="354"/>
        <end position="417"/>
    </location>
</feature>
<gene>
    <name evidence="4" type="ORF">EJC50_27570</name>
</gene>
<dbReference type="PROSITE" id="PS51450">
    <property type="entry name" value="LRR"/>
    <property type="match status" value="7"/>
</dbReference>
<dbReference type="InterPro" id="IPR032675">
    <property type="entry name" value="LRR_dom_sf"/>
</dbReference>
<name>A0A3Q8X8Q5_9BACL</name>
<dbReference type="SMART" id="SM00369">
    <property type="entry name" value="LRR_TYP"/>
    <property type="match status" value="4"/>
</dbReference>
<keyword evidence="2" id="KW-0677">Repeat</keyword>
<dbReference type="SMART" id="SM00365">
    <property type="entry name" value="LRR_SD22"/>
    <property type="match status" value="6"/>
</dbReference>
<dbReference type="Pfam" id="PF12799">
    <property type="entry name" value="LRR_4"/>
    <property type="match status" value="2"/>
</dbReference>
<dbReference type="InterPro" id="IPR001119">
    <property type="entry name" value="SLH_dom"/>
</dbReference>
<dbReference type="SUPFAM" id="SSF52058">
    <property type="entry name" value="L domain-like"/>
    <property type="match status" value="1"/>
</dbReference>
<dbReference type="Proteomes" id="UP000272528">
    <property type="component" value="Chromosome"/>
</dbReference>
<protein>
    <recommendedName>
        <fullName evidence="3">SLH domain-containing protein</fullName>
    </recommendedName>
</protein>
<dbReference type="Gene3D" id="3.80.10.10">
    <property type="entry name" value="Ribonuclease Inhibitor"/>
    <property type="match status" value="1"/>
</dbReference>
<dbReference type="EMBL" id="CP034437">
    <property type="protein sequence ID" value="AZN43036.1"/>
    <property type="molecule type" value="Genomic_DNA"/>
</dbReference>
<dbReference type="InterPro" id="IPR025875">
    <property type="entry name" value="Leu-rich_rpt_4"/>
</dbReference>
<dbReference type="InterPro" id="IPR001611">
    <property type="entry name" value="Leu-rich_rpt"/>
</dbReference>
<dbReference type="OrthoDB" id="2680104at2"/>
<organism evidence="4 5">
    <name type="scientific">Paenibacillus albus</name>
    <dbReference type="NCBI Taxonomy" id="2495582"/>
    <lineage>
        <taxon>Bacteria</taxon>
        <taxon>Bacillati</taxon>
        <taxon>Bacillota</taxon>
        <taxon>Bacilli</taxon>
        <taxon>Bacillales</taxon>
        <taxon>Paenibacillaceae</taxon>
        <taxon>Paenibacillus</taxon>
    </lineage>
</organism>
<dbReference type="InterPro" id="IPR003591">
    <property type="entry name" value="Leu-rich_rpt_typical-subtyp"/>
</dbReference>
<dbReference type="RefSeq" id="WP_126019240.1">
    <property type="nucleotide sequence ID" value="NZ_CP034437.1"/>
</dbReference>
<evidence type="ECO:0000256" key="1">
    <source>
        <dbReference type="ARBA" id="ARBA00022614"/>
    </source>
</evidence>
<keyword evidence="1" id="KW-0433">Leucine-rich repeat</keyword>
<sequence length="519" mass="56666">MYLRGGDPGYQINSLDGIQAFSACHFDTIDIENNQITDLSPLAAFGPNIQYLDAAHNNITSIDLLSTFKSLFNLDISFNQVNDLTPIKNSPRLLTLDASNNAIFDVTPLNPIETLVALDLSNNRITRATSLWSLSAMEELSVADNQISDISAFDRMPLLRELDISGNQVTDLSPIARLLYLNQLNLSSNQLHSLDKISELTQLTQLDISSNPIINPAPLQAMTKMSKLSMNQIGLTSLTSLSAMNQLTELHLANNLVESLVPLAKMSKLKTLELTNNVVADLSPLKKLAHLESLAAGNNRITSIAPLSGLPLTNVQLDANEIDVQAEPNHTVYQKWLKAKVKLSMNNQRVKPSEQTIPFKDITGHWAKDDILWAYDNGIVGGVSPGLFSPNAITTESQFLKMLLLAMNGLEEKPPSTPWSQKYYDYAAANHYPIAAADRDKPITRTRVAELIAATQGIKASGDAAIQYLLDQKLSSGKTAPTVEGYAGSENLTRAEAVRFIRNVLTNAASKKPLPLPAS</sequence>
<dbReference type="AlphaFoldDB" id="A0A3Q8X8Q5"/>